<dbReference type="PANTHER" id="PTHR47723:SF13">
    <property type="entry name" value="PUTATIVE-RELATED"/>
    <property type="match status" value="1"/>
</dbReference>
<name>A0A9D3UTU4_9ROSI</name>
<accession>A0A9D3UTU4</accession>
<reference evidence="2 3" key="1">
    <citation type="journal article" date="2021" name="Plant Biotechnol. J.">
        <title>Multi-omics assisted identification of the key and species-specific regulatory components of drought-tolerant mechanisms in Gossypium stocksii.</title>
        <authorList>
            <person name="Yu D."/>
            <person name="Ke L."/>
            <person name="Zhang D."/>
            <person name="Wu Y."/>
            <person name="Sun Y."/>
            <person name="Mei J."/>
            <person name="Sun J."/>
            <person name="Sun Y."/>
        </authorList>
    </citation>
    <scope>NUCLEOTIDE SEQUENCE [LARGE SCALE GENOMIC DNA]</scope>
    <source>
        <strain evidence="3">cv. E1</strain>
        <tissue evidence="2">Leaf</tissue>
    </source>
</reference>
<dbReference type="InterPro" id="IPR002156">
    <property type="entry name" value="RNaseH_domain"/>
</dbReference>
<dbReference type="GO" id="GO:0004523">
    <property type="term" value="F:RNA-DNA hybrid ribonuclease activity"/>
    <property type="evidence" value="ECO:0007669"/>
    <property type="project" value="InterPro"/>
</dbReference>
<dbReference type="CDD" id="cd06222">
    <property type="entry name" value="RNase_H_like"/>
    <property type="match status" value="1"/>
</dbReference>
<keyword evidence="3" id="KW-1185">Reference proteome</keyword>
<dbReference type="GO" id="GO:0003676">
    <property type="term" value="F:nucleic acid binding"/>
    <property type="evidence" value="ECO:0007669"/>
    <property type="project" value="InterPro"/>
</dbReference>
<dbReference type="PANTHER" id="PTHR47723">
    <property type="entry name" value="OS05G0353850 PROTEIN"/>
    <property type="match status" value="1"/>
</dbReference>
<organism evidence="2 3">
    <name type="scientific">Gossypium stocksii</name>
    <dbReference type="NCBI Taxonomy" id="47602"/>
    <lineage>
        <taxon>Eukaryota</taxon>
        <taxon>Viridiplantae</taxon>
        <taxon>Streptophyta</taxon>
        <taxon>Embryophyta</taxon>
        <taxon>Tracheophyta</taxon>
        <taxon>Spermatophyta</taxon>
        <taxon>Magnoliopsida</taxon>
        <taxon>eudicotyledons</taxon>
        <taxon>Gunneridae</taxon>
        <taxon>Pentapetalae</taxon>
        <taxon>rosids</taxon>
        <taxon>malvids</taxon>
        <taxon>Malvales</taxon>
        <taxon>Malvaceae</taxon>
        <taxon>Malvoideae</taxon>
        <taxon>Gossypium</taxon>
    </lineage>
</organism>
<gene>
    <name evidence="2" type="ORF">J1N35_035115</name>
</gene>
<dbReference type="OrthoDB" id="1001059at2759"/>
<dbReference type="InterPro" id="IPR053151">
    <property type="entry name" value="RNase_H-like"/>
</dbReference>
<feature type="domain" description="RNase H type-1" evidence="1">
    <location>
        <begin position="130"/>
        <end position="193"/>
    </location>
</feature>
<dbReference type="EMBL" id="JAIQCV010000010">
    <property type="protein sequence ID" value="KAH1057050.1"/>
    <property type="molecule type" value="Genomic_DNA"/>
</dbReference>
<evidence type="ECO:0000313" key="3">
    <source>
        <dbReference type="Proteomes" id="UP000828251"/>
    </source>
</evidence>
<proteinExistence type="predicted"/>
<protein>
    <recommendedName>
        <fullName evidence="1">RNase H type-1 domain-containing protein</fullName>
    </recommendedName>
</protein>
<evidence type="ECO:0000259" key="1">
    <source>
        <dbReference type="Pfam" id="PF13456"/>
    </source>
</evidence>
<sequence>MVLDNGEWNFDLFKLWLPDDVVNRIISIPPPSESAGPDTIFWSKTTCGVFSVKSAYSLLKEESWNPKDEIWNVVWKAPGPQKGVPMSANDIISTSFSWAYHFSSNYNAVVENRPIRPTDPQDSGMCFYLNTDGAVQTASGLFVAGGVIRDGKGKWIMGYNKHLGKCTVAVAELWGIWDGLRLLQKQGYDKVII</sequence>
<evidence type="ECO:0000313" key="2">
    <source>
        <dbReference type="EMBL" id="KAH1057050.1"/>
    </source>
</evidence>
<dbReference type="InterPro" id="IPR012337">
    <property type="entry name" value="RNaseH-like_sf"/>
</dbReference>
<dbReference type="SUPFAM" id="SSF53098">
    <property type="entry name" value="Ribonuclease H-like"/>
    <property type="match status" value="1"/>
</dbReference>
<dbReference type="Gene3D" id="3.30.420.10">
    <property type="entry name" value="Ribonuclease H-like superfamily/Ribonuclease H"/>
    <property type="match status" value="1"/>
</dbReference>
<dbReference type="AlphaFoldDB" id="A0A9D3UTU4"/>
<comment type="caution">
    <text evidence="2">The sequence shown here is derived from an EMBL/GenBank/DDBJ whole genome shotgun (WGS) entry which is preliminary data.</text>
</comment>
<dbReference type="Pfam" id="PF13456">
    <property type="entry name" value="RVT_3"/>
    <property type="match status" value="1"/>
</dbReference>
<dbReference type="InterPro" id="IPR044730">
    <property type="entry name" value="RNase_H-like_dom_plant"/>
</dbReference>
<dbReference type="InterPro" id="IPR036397">
    <property type="entry name" value="RNaseH_sf"/>
</dbReference>
<dbReference type="Proteomes" id="UP000828251">
    <property type="component" value="Unassembled WGS sequence"/>
</dbReference>